<keyword evidence="1" id="KW-0812">Transmembrane</keyword>
<feature type="transmembrane region" description="Helical" evidence="1">
    <location>
        <begin position="6"/>
        <end position="28"/>
    </location>
</feature>
<dbReference type="RefSeq" id="WP_343850722.1">
    <property type="nucleotide sequence ID" value="NZ_BAAAFI010000007.1"/>
</dbReference>
<feature type="transmembrane region" description="Helical" evidence="1">
    <location>
        <begin position="40"/>
        <end position="58"/>
    </location>
</feature>
<sequence length="109" mass="11766">MDTYDIMLYVSYALVGVGAVVSILLPLIKSLDDPKSLVKVGAAIVAIAVLFFICYSISGNEVLPKFEGEPFNLTPQMSQIVGGCLYTTYVLIIVALVGIVFTEFNKAIK</sequence>
<reference evidence="3" key="1">
    <citation type="journal article" date="2019" name="Int. J. Syst. Evol. Microbiol.">
        <title>The Global Catalogue of Microorganisms (GCM) 10K type strain sequencing project: providing services to taxonomists for standard genome sequencing and annotation.</title>
        <authorList>
            <consortium name="The Broad Institute Genomics Platform"/>
            <consortium name="The Broad Institute Genome Sequencing Center for Infectious Disease"/>
            <person name="Wu L."/>
            <person name="Ma J."/>
        </authorList>
    </citation>
    <scope>NUCLEOTIDE SEQUENCE [LARGE SCALE GENOMIC DNA]</scope>
    <source>
        <strain evidence="3">JCM 16112</strain>
    </source>
</reference>
<keyword evidence="1" id="KW-0472">Membrane</keyword>
<comment type="caution">
    <text evidence="2">The sequence shown here is derived from an EMBL/GenBank/DDBJ whole genome shotgun (WGS) entry which is preliminary data.</text>
</comment>
<dbReference type="Proteomes" id="UP001500469">
    <property type="component" value="Unassembled WGS sequence"/>
</dbReference>
<proteinExistence type="predicted"/>
<organism evidence="2 3">
    <name type="scientific">Algoriphagus jejuensis</name>
    <dbReference type="NCBI Taxonomy" id="419934"/>
    <lineage>
        <taxon>Bacteria</taxon>
        <taxon>Pseudomonadati</taxon>
        <taxon>Bacteroidota</taxon>
        <taxon>Cytophagia</taxon>
        <taxon>Cytophagales</taxon>
        <taxon>Cyclobacteriaceae</taxon>
        <taxon>Algoriphagus</taxon>
    </lineage>
</organism>
<accession>A0ABP3YDP4</accession>
<feature type="transmembrane region" description="Helical" evidence="1">
    <location>
        <begin position="78"/>
        <end position="101"/>
    </location>
</feature>
<keyword evidence="1" id="KW-1133">Transmembrane helix</keyword>
<dbReference type="EMBL" id="BAAAFI010000007">
    <property type="protein sequence ID" value="GAA0878895.1"/>
    <property type="molecule type" value="Genomic_DNA"/>
</dbReference>
<keyword evidence="3" id="KW-1185">Reference proteome</keyword>
<name>A0ABP3YDP4_9BACT</name>
<evidence type="ECO:0000256" key="1">
    <source>
        <dbReference type="SAM" id="Phobius"/>
    </source>
</evidence>
<evidence type="ECO:0000313" key="3">
    <source>
        <dbReference type="Proteomes" id="UP001500469"/>
    </source>
</evidence>
<gene>
    <name evidence="2" type="ORF">GCM10009119_18630</name>
</gene>
<evidence type="ECO:0000313" key="2">
    <source>
        <dbReference type="EMBL" id="GAA0878895.1"/>
    </source>
</evidence>
<protein>
    <submittedName>
        <fullName evidence="2">Uncharacterized protein</fullName>
    </submittedName>
</protein>